<keyword evidence="9" id="KW-1185">Reference proteome</keyword>
<keyword evidence="1" id="KW-0677">Repeat</keyword>
<dbReference type="CDD" id="cd19499">
    <property type="entry name" value="RecA-like_ClpB_Hsp104-like"/>
    <property type="match status" value="1"/>
</dbReference>
<dbReference type="GO" id="GO:0005737">
    <property type="term" value="C:cytoplasm"/>
    <property type="evidence" value="ECO:0007669"/>
    <property type="project" value="TreeGrafter"/>
</dbReference>
<dbReference type="GO" id="GO:0008233">
    <property type="term" value="F:peptidase activity"/>
    <property type="evidence" value="ECO:0007669"/>
    <property type="project" value="UniProtKB-KW"/>
</dbReference>
<evidence type="ECO:0000259" key="6">
    <source>
        <dbReference type="SMART" id="SM00382"/>
    </source>
</evidence>
<dbReference type="InterPro" id="IPR036628">
    <property type="entry name" value="Clp_N_dom_sf"/>
</dbReference>
<dbReference type="InterPro" id="IPR018368">
    <property type="entry name" value="ClpA/B_CS1"/>
</dbReference>
<organism evidence="8 9">
    <name type="scientific">Clostridium tagluense</name>
    <dbReference type="NCBI Taxonomy" id="360422"/>
    <lineage>
        <taxon>Bacteria</taxon>
        <taxon>Bacillati</taxon>
        <taxon>Bacillota</taxon>
        <taxon>Clostridia</taxon>
        <taxon>Eubacteriales</taxon>
        <taxon>Clostridiaceae</taxon>
        <taxon>Clostridium</taxon>
    </lineage>
</organism>
<dbReference type="InterPro" id="IPR003959">
    <property type="entry name" value="ATPase_AAA_core"/>
</dbReference>
<dbReference type="NCBIfam" id="TIGR02639">
    <property type="entry name" value="ClpA"/>
    <property type="match status" value="1"/>
</dbReference>
<dbReference type="CDD" id="cd00009">
    <property type="entry name" value="AAA"/>
    <property type="match status" value="1"/>
</dbReference>
<comment type="caution">
    <text evidence="8">The sequence shown here is derived from an EMBL/GenBank/DDBJ whole genome shotgun (WGS) entry which is preliminary data.</text>
</comment>
<dbReference type="Pfam" id="PF07724">
    <property type="entry name" value="AAA_2"/>
    <property type="match status" value="1"/>
</dbReference>
<protein>
    <submittedName>
        <fullName evidence="8">ATP-dependent Clp protease ATP-binding subunit ClpA</fullName>
    </submittedName>
</protein>
<dbReference type="GO" id="GO:0034605">
    <property type="term" value="P:cellular response to heat"/>
    <property type="evidence" value="ECO:0007669"/>
    <property type="project" value="TreeGrafter"/>
</dbReference>
<dbReference type="InterPro" id="IPR041546">
    <property type="entry name" value="ClpA/ClpB_AAA_lid"/>
</dbReference>
<dbReference type="GO" id="GO:0016887">
    <property type="term" value="F:ATP hydrolysis activity"/>
    <property type="evidence" value="ECO:0007669"/>
    <property type="project" value="InterPro"/>
</dbReference>
<comment type="similarity">
    <text evidence="5">Belongs to the ClpA/ClpB family.</text>
</comment>
<dbReference type="Pfam" id="PF17871">
    <property type="entry name" value="AAA_lid_9"/>
    <property type="match status" value="1"/>
</dbReference>
<accession>A0A401UML1</accession>
<dbReference type="InterPro" id="IPR001270">
    <property type="entry name" value="ClpA/B"/>
</dbReference>
<dbReference type="InterPro" id="IPR019489">
    <property type="entry name" value="Clp_ATPase_C"/>
</dbReference>
<dbReference type="SUPFAM" id="SSF52540">
    <property type="entry name" value="P-loop containing nucleoside triphosphate hydrolases"/>
    <property type="match status" value="2"/>
</dbReference>
<dbReference type="Gene3D" id="1.10.1780.10">
    <property type="entry name" value="Clp, N-terminal domain"/>
    <property type="match status" value="1"/>
</dbReference>
<dbReference type="OrthoDB" id="9803641at2"/>
<dbReference type="Gene3D" id="3.40.50.300">
    <property type="entry name" value="P-loop containing nucleotide triphosphate hydrolases"/>
    <property type="match status" value="2"/>
</dbReference>
<feature type="domain" description="AAA+ ATPase" evidence="6">
    <location>
        <begin position="504"/>
        <end position="672"/>
    </location>
</feature>
<dbReference type="PROSITE" id="PS00871">
    <property type="entry name" value="CLPAB_2"/>
    <property type="match status" value="1"/>
</dbReference>
<keyword evidence="8" id="KW-0378">Hydrolase</keyword>
<evidence type="ECO:0000256" key="2">
    <source>
        <dbReference type="ARBA" id="ARBA00022741"/>
    </source>
</evidence>
<evidence type="ECO:0000256" key="3">
    <source>
        <dbReference type="ARBA" id="ARBA00022840"/>
    </source>
</evidence>
<dbReference type="GO" id="GO:0006508">
    <property type="term" value="P:proteolysis"/>
    <property type="evidence" value="ECO:0007669"/>
    <property type="project" value="UniProtKB-KW"/>
</dbReference>
<evidence type="ECO:0000256" key="5">
    <source>
        <dbReference type="RuleBase" id="RU004432"/>
    </source>
</evidence>
<dbReference type="Proteomes" id="UP000287872">
    <property type="component" value="Unassembled WGS sequence"/>
</dbReference>
<dbReference type="PANTHER" id="PTHR11638">
    <property type="entry name" value="ATP-DEPENDENT CLP PROTEASE"/>
    <property type="match status" value="1"/>
</dbReference>
<evidence type="ECO:0000313" key="8">
    <source>
        <dbReference type="EMBL" id="GCD10762.1"/>
    </source>
</evidence>
<feature type="domain" description="AAA+ ATPase" evidence="6">
    <location>
        <begin position="223"/>
        <end position="368"/>
    </location>
</feature>
<keyword evidence="8" id="KW-0645">Protease</keyword>
<dbReference type="InterPro" id="IPR004176">
    <property type="entry name" value="Clp_R_N"/>
</dbReference>
<dbReference type="FunFam" id="3.40.50.300:FF:000025">
    <property type="entry name" value="ATP-dependent Clp protease subunit"/>
    <property type="match status" value="1"/>
</dbReference>
<dbReference type="PROSITE" id="PS00870">
    <property type="entry name" value="CLPAB_1"/>
    <property type="match status" value="1"/>
</dbReference>
<dbReference type="PRINTS" id="PR00300">
    <property type="entry name" value="CLPPROTEASEA"/>
</dbReference>
<keyword evidence="2 5" id="KW-0547">Nucleotide-binding</keyword>
<evidence type="ECO:0000256" key="1">
    <source>
        <dbReference type="ARBA" id="ARBA00022737"/>
    </source>
</evidence>
<sequence>MQLDNIVNEIITAAYNEAQMSNHEYFTPEHILYASLFFEEGIDIVENSGGNVKRLKKQIIKFLKENIDVVEDAEPIQTIGIQTILSTAEDHVMLSGKELVKIGDVIVAMYDDEESFASYFLRKQQMKRRDLLNYIAHGISVVDTFDFAGTTNHEQEEAVEFEEGEEDLEHTYDEEIDSSGKENFLSDFTVELTQKASRGEMDPLIGRQDILQRTLQVLCRRLKNNPVHVGEPGVGKTAITEGLAQLIVENKVPKILQGSKIYYLDMGSLLAGTKYRGDFEERIKKVLREISKEEKPIVYIDEIHTIVGAGAVSGGSMDASNILKPFLADGKVRFIGSTTYDEYKKHFEKDSALARRFQKIEVPEPSIEDTFNILMGLKDRYEAYHKVTYKEEALKTAAELSSKYINDRYLPDKAIDIMDEAGAYARLNSEDSEENIIITEGAVEKIVASIAKIPEQSVSNNETLTLKNLDQSLKKQVFGQSAAIDTLVRAIKRSRAGFNDEEKPIASLLFVGPTGVGKTEVSKQLSKSLAIPLIRFDMSEYQEKHTVARLIGAPPGYVGYEEGGLLIEAIKKTPHCVLLLDEIEKAHPDVYNVLLQVMDYATLTDNTGKKADFRNVILIMTSNAGAREASKNIIGFGDRIESGEAVTKEVERVFSPEFRNRLDNIIVFNKIDEAMALQIAKKAMKQFQEKLLTKNIKLVVTDNLYAWLSKKGYSEAYGAREINRVVQQEIKTYFVDEVLFGDLCTGGSATVDIVDGKLKIIKEK</sequence>
<dbReference type="SMART" id="SM01086">
    <property type="entry name" value="ClpB_D2-small"/>
    <property type="match status" value="1"/>
</dbReference>
<dbReference type="SMART" id="SM00382">
    <property type="entry name" value="AAA"/>
    <property type="match status" value="2"/>
</dbReference>
<dbReference type="AlphaFoldDB" id="A0A401UML1"/>
<dbReference type="GO" id="GO:0005524">
    <property type="term" value="F:ATP binding"/>
    <property type="evidence" value="ECO:0007669"/>
    <property type="project" value="UniProtKB-KW"/>
</dbReference>
<dbReference type="InterPro" id="IPR013461">
    <property type="entry name" value="ClpA"/>
</dbReference>
<dbReference type="InterPro" id="IPR050130">
    <property type="entry name" value="ClpA_ClpB"/>
</dbReference>
<dbReference type="Pfam" id="PF02861">
    <property type="entry name" value="Clp_N"/>
    <property type="match status" value="1"/>
</dbReference>
<dbReference type="PANTHER" id="PTHR11638:SF111">
    <property type="entry name" value="ATP-DEPENDENT CLP PROTEASE ATP-BINDING SUBUNIT CLPA"/>
    <property type="match status" value="1"/>
</dbReference>
<dbReference type="Pfam" id="PF10431">
    <property type="entry name" value="ClpB_D2-small"/>
    <property type="match status" value="1"/>
</dbReference>
<dbReference type="InterPro" id="IPR003593">
    <property type="entry name" value="AAA+_ATPase"/>
</dbReference>
<dbReference type="InterPro" id="IPR028299">
    <property type="entry name" value="ClpA/B_CS2"/>
</dbReference>
<dbReference type="GO" id="GO:0043335">
    <property type="term" value="P:protein unfolding"/>
    <property type="evidence" value="ECO:0007669"/>
    <property type="project" value="InterPro"/>
</dbReference>
<dbReference type="Gene3D" id="1.10.8.60">
    <property type="match status" value="2"/>
</dbReference>
<evidence type="ECO:0000313" key="9">
    <source>
        <dbReference type="Proteomes" id="UP000287872"/>
    </source>
</evidence>
<evidence type="ECO:0000259" key="7">
    <source>
        <dbReference type="SMART" id="SM01086"/>
    </source>
</evidence>
<gene>
    <name evidence="8" type="primary">clpA</name>
    <name evidence="8" type="ORF">Ctaglu_23850</name>
</gene>
<dbReference type="EMBL" id="BHYK01000012">
    <property type="protein sequence ID" value="GCD10762.1"/>
    <property type="molecule type" value="Genomic_DNA"/>
</dbReference>
<feature type="domain" description="Clp ATPase C-terminal" evidence="7">
    <location>
        <begin position="671"/>
        <end position="760"/>
    </location>
</feature>
<proteinExistence type="inferred from homology"/>
<dbReference type="RefSeq" id="WP_125001956.1">
    <property type="nucleotide sequence ID" value="NZ_BHYK01000012.1"/>
</dbReference>
<keyword evidence="3 5" id="KW-0067">ATP-binding</keyword>
<dbReference type="SUPFAM" id="SSF81923">
    <property type="entry name" value="Double Clp-N motif"/>
    <property type="match status" value="1"/>
</dbReference>
<dbReference type="InterPro" id="IPR027417">
    <property type="entry name" value="P-loop_NTPase"/>
</dbReference>
<name>A0A401UML1_9CLOT</name>
<keyword evidence="4 5" id="KW-0143">Chaperone</keyword>
<dbReference type="Pfam" id="PF00004">
    <property type="entry name" value="AAA"/>
    <property type="match status" value="1"/>
</dbReference>
<reference evidence="8 9" key="1">
    <citation type="submission" date="2018-11" db="EMBL/GenBank/DDBJ databases">
        <title>Genome sequencing and assembly of Clostridium tagluense strain A121.</title>
        <authorList>
            <person name="Murakami T."/>
            <person name="Segawa T."/>
            <person name="Shcherbakova V.A."/>
            <person name="Mori H."/>
            <person name="Yoshimura Y."/>
        </authorList>
    </citation>
    <scope>NUCLEOTIDE SEQUENCE [LARGE SCALE GENOMIC DNA]</scope>
    <source>
        <strain evidence="8 9">A121</strain>
    </source>
</reference>
<evidence type="ECO:0000256" key="4">
    <source>
        <dbReference type="ARBA" id="ARBA00023186"/>
    </source>
</evidence>